<gene>
    <name evidence="3" type="ORF">J2S37_000521</name>
</gene>
<feature type="domain" description="Alpha-(1-&gt;3)-arabinofuranosyltransferase N-terminal GT-C" evidence="2">
    <location>
        <begin position="189"/>
        <end position="679"/>
    </location>
</feature>
<comment type="caution">
    <text evidence="3">The sequence shown here is derived from an EMBL/GenBank/DDBJ whole genome shotgun (WGS) entry which is preliminary data.</text>
</comment>
<feature type="transmembrane region" description="Helical" evidence="1">
    <location>
        <begin position="433"/>
        <end position="451"/>
    </location>
</feature>
<keyword evidence="3" id="KW-0808">Transferase</keyword>
<evidence type="ECO:0000313" key="4">
    <source>
        <dbReference type="Proteomes" id="UP001183619"/>
    </source>
</evidence>
<feature type="transmembrane region" description="Helical" evidence="1">
    <location>
        <begin position="247"/>
        <end position="274"/>
    </location>
</feature>
<dbReference type="Pfam" id="PF11847">
    <property type="entry name" value="GT-C_AftD"/>
    <property type="match status" value="2"/>
</dbReference>
<dbReference type="InterPro" id="IPR021798">
    <property type="entry name" value="AftD_N"/>
</dbReference>
<dbReference type="EMBL" id="JAVDYF010000001">
    <property type="protein sequence ID" value="MDR7353983.1"/>
    <property type="molecule type" value="Genomic_DNA"/>
</dbReference>
<feature type="domain" description="Alpha-(1-&gt;3)-arabinofuranosyltransferase N-terminal GT-C" evidence="2">
    <location>
        <begin position="62"/>
        <end position="158"/>
    </location>
</feature>
<dbReference type="EC" id="2.4.2.-" evidence="3"/>
<evidence type="ECO:0000313" key="3">
    <source>
        <dbReference type="EMBL" id="MDR7353983.1"/>
    </source>
</evidence>
<organism evidence="3 4">
    <name type="scientific">Corynebacterium felinum</name>
    <dbReference type="NCBI Taxonomy" id="131318"/>
    <lineage>
        <taxon>Bacteria</taxon>
        <taxon>Bacillati</taxon>
        <taxon>Actinomycetota</taxon>
        <taxon>Actinomycetes</taxon>
        <taxon>Mycobacteriales</taxon>
        <taxon>Corynebacteriaceae</taxon>
        <taxon>Corynebacterium</taxon>
    </lineage>
</organism>
<feature type="transmembrane region" description="Helical" evidence="1">
    <location>
        <begin position="182"/>
        <end position="199"/>
    </location>
</feature>
<proteinExistence type="predicted"/>
<feature type="transmembrane region" description="Helical" evidence="1">
    <location>
        <begin position="1096"/>
        <end position="1117"/>
    </location>
</feature>
<reference evidence="3 4" key="1">
    <citation type="submission" date="2023-07" db="EMBL/GenBank/DDBJ databases">
        <title>Sequencing the genomes of 1000 actinobacteria strains.</title>
        <authorList>
            <person name="Klenk H.-P."/>
        </authorList>
    </citation>
    <scope>NUCLEOTIDE SEQUENCE [LARGE SCALE GENOMIC DNA]</scope>
    <source>
        <strain evidence="3 4">DSM 44508</strain>
    </source>
</reference>
<evidence type="ECO:0000259" key="2">
    <source>
        <dbReference type="Pfam" id="PF11847"/>
    </source>
</evidence>
<feature type="transmembrane region" description="Helical" evidence="1">
    <location>
        <begin position="1061"/>
        <end position="1084"/>
    </location>
</feature>
<feature type="transmembrane region" description="Helical" evidence="1">
    <location>
        <begin position="47"/>
        <end position="67"/>
    </location>
</feature>
<feature type="transmembrane region" description="Helical" evidence="1">
    <location>
        <begin position="1017"/>
        <end position="1040"/>
    </location>
</feature>
<feature type="transmembrane region" description="Helical" evidence="1">
    <location>
        <begin position="140"/>
        <end position="162"/>
    </location>
</feature>
<protein>
    <submittedName>
        <fullName evidence="3">Arabinofuranan 3-O-arabinosyltransferase</fullName>
        <ecNumber evidence="3">2.4.2.-</ecNumber>
    </submittedName>
</protein>
<feature type="transmembrane region" description="Helical" evidence="1">
    <location>
        <begin position="206"/>
        <end position="227"/>
    </location>
</feature>
<sequence length="1153" mass="124336">MRASAIPNTVPATNAKHMGDVLPLRTLSRIDALTCVRSHLRHAATQLGLARGLLCGGIILCFLAAFLQPVGLITADTKLDLVLNPGQFLSSAWSIYNDRFTFGQLQNQAYGYLFPQGLFFLLFHWIGVPAWIIQRLWWGLVLSVGFSGFFLLATSLGLHLSPDTDRSSSSDDRVQRARHGKQVLPIVLCFLAALAYTFAPRTIATIGAISSETWPVMLTPWILLPFVRMRHGGNPRWPVILPVAGSVLAVGCLGAINATASAAACVPTGLYLVVHIIQRHRHALRHFLLWILGCILVCAWWLWPLILLGRFSPPFTDFIENAHVTTRWLNLAEILRGTTSWTPFISTERVAGHAQATEEVFIIAGLIVAGLGLWGLSALHRRVHNTVESHYWLLLIGLGLTILAGAHLVTAFLDSPLGSALRNVHKFDPLIRLPLSIGIAALGCVLSRISWLNITQKAAATSLIALSVLTSSAPVWSGQLLPAGSFSHIPSYWYEATHFLNTHAANTRTLILPASSFARHSWGWTRDEPAQPLLQVPWAVRDSIPLVSPETIRGVDGLSDELSAANLQRHGIGAVLVRNDLSTPSPSPTIDLAATFPKADIHHFGPVSIALINPTRSLMLSTTHVPRVAGGGEVLNLLPEGSYQLVDSDADIVTDTPMAVARNYGSLHATSGPLTNPDAATDVLNPVKDYPSAGPLTRLKEEGGQIKVSSCACDATNFPRPNLNASASAALDGRDSTAWYPRLGATGTPWIELIPDHPVAEPTATVLLAARGVDTPVAVEITLDTGQGTVTQVLTTGKRTQLQLPGKNITHLRLSIGHAATPIGVAEISLARHPISHHIEVPATSPNATSYLFQRIFTPTEQISRRFHVAVAREFTVHTTPCTTSVLIDTQRYRCGASIHLGPGWHDLDSYARIISLTAADAPTPPALIDVATLPTPDQRGVLQPNTGVITQAHISPSDHDRYLLTSRSHNPGLKGTLNGHALDATTLNAGMQAYLIPAGASGEFHLHFSHARSYQYGLIFGALSAGIVMLLSVICIIAHRRRPQTTASTSQSHSEPTSSTCLRWISFLAISLGLSCAVGWWIVPIIATVWAILRYTLIPAPALIAAFTITAAMWLARAPWPQPSYGGDYLILELVSAAAILAACLPQPRRSS</sequence>
<accession>A0ABU2B873</accession>
<keyword evidence="4" id="KW-1185">Reference proteome</keyword>
<feature type="transmembrane region" description="Helical" evidence="1">
    <location>
        <begin position="391"/>
        <end position="413"/>
    </location>
</feature>
<keyword evidence="1" id="KW-0472">Membrane</keyword>
<feature type="transmembrane region" description="Helical" evidence="1">
    <location>
        <begin position="458"/>
        <end position="476"/>
    </location>
</feature>
<feature type="transmembrane region" description="Helical" evidence="1">
    <location>
        <begin position="286"/>
        <end position="303"/>
    </location>
</feature>
<feature type="transmembrane region" description="Helical" evidence="1">
    <location>
        <begin position="109"/>
        <end position="133"/>
    </location>
</feature>
<name>A0ABU2B873_9CORY</name>
<dbReference type="RefSeq" id="WP_277105384.1">
    <property type="nucleotide sequence ID" value="NZ_BAAAJS010000011.1"/>
</dbReference>
<keyword evidence="1" id="KW-0812">Transmembrane</keyword>
<evidence type="ECO:0000256" key="1">
    <source>
        <dbReference type="SAM" id="Phobius"/>
    </source>
</evidence>
<keyword evidence="3" id="KW-0328">Glycosyltransferase</keyword>
<dbReference type="GO" id="GO:0016757">
    <property type="term" value="F:glycosyltransferase activity"/>
    <property type="evidence" value="ECO:0007669"/>
    <property type="project" value="UniProtKB-KW"/>
</dbReference>
<feature type="transmembrane region" description="Helical" evidence="1">
    <location>
        <begin position="360"/>
        <end position="379"/>
    </location>
</feature>
<dbReference type="Proteomes" id="UP001183619">
    <property type="component" value="Unassembled WGS sequence"/>
</dbReference>
<keyword evidence="1" id="KW-1133">Transmembrane helix</keyword>